<dbReference type="InterPro" id="IPR050733">
    <property type="entry name" value="Vitellogenin/Apolipophorin"/>
</dbReference>
<dbReference type="SUPFAM" id="SSF48431">
    <property type="entry name" value="Lipovitellin-phosvitin complex, superhelical domain"/>
    <property type="match status" value="1"/>
</dbReference>
<accession>A0A131ZU26</accession>
<evidence type="ECO:0000313" key="12">
    <source>
        <dbReference type="Proteomes" id="UP000616769"/>
    </source>
</evidence>
<keyword evidence="2" id="KW-0758">Storage protein</keyword>
<evidence type="ECO:0000256" key="5">
    <source>
        <dbReference type="PROSITE-ProRule" id="PRU00557"/>
    </source>
</evidence>
<dbReference type="SMART" id="SM00638">
    <property type="entry name" value="LPD_N"/>
    <property type="match status" value="1"/>
</dbReference>
<dbReference type="InterPro" id="IPR015816">
    <property type="entry name" value="Vitellinogen_b-sht_N"/>
</dbReference>
<gene>
    <name evidence="11" type="ORF">QR98_0006720</name>
</gene>
<dbReference type="PANTHER" id="PTHR23345">
    <property type="entry name" value="VITELLOGENIN-RELATED"/>
    <property type="match status" value="1"/>
</dbReference>
<dbReference type="Proteomes" id="UP000616769">
    <property type="component" value="Unassembled WGS sequence"/>
</dbReference>
<dbReference type="SMART" id="SM00216">
    <property type="entry name" value="VWD"/>
    <property type="match status" value="1"/>
</dbReference>
<dbReference type="Gene3D" id="1.25.10.20">
    <property type="entry name" value="Vitellinogen, superhelical"/>
    <property type="match status" value="1"/>
</dbReference>
<dbReference type="OrthoDB" id="160294at2759"/>
<dbReference type="PROSITE" id="PS51211">
    <property type="entry name" value="VITELLOGENIN"/>
    <property type="match status" value="1"/>
</dbReference>
<evidence type="ECO:0000259" key="10">
    <source>
        <dbReference type="PROSITE" id="PS51233"/>
    </source>
</evidence>
<dbReference type="VEuPathDB" id="VectorBase:SSCA006100"/>
<feature type="domain" description="VWFD" evidence="10">
    <location>
        <begin position="1574"/>
        <end position="1759"/>
    </location>
</feature>
<dbReference type="Pfam" id="PF00094">
    <property type="entry name" value="VWD"/>
    <property type="match status" value="1"/>
</dbReference>
<dbReference type="InterPro" id="IPR015819">
    <property type="entry name" value="Lipid_transp_b-sht_shell"/>
</dbReference>
<keyword evidence="4" id="KW-0325">Glycoprotein</keyword>
<evidence type="ECO:0000259" key="9">
    <source>
        <dbReference type="PROSITE" id="PS51211"/>
    </source>
</evidence>
<keyword evidence="3" id="KW-1015">Disulfide bond</keyword>
<comment type="caution">
    <text evidence="5">Lacks conserved residue(s) required for the propagation of feature annotation.</text>
</comment>
<dbReference type="Gene3D" id="2.20.80.10">
    <property type="entry name" value="Lipovitellin-phosvitin complex, chain A, domain 4"/>
    <property type="match status" value="1"/>
</dbReference>
<proteinExistence type="predicted"/>
<feature type="compositionally biased region" description="Acidic residues" evidence="7">
    <location>
        <begin position="1213"/>
        <end position="1225"/>
    </location>
</feature>
<evidence type="ECO:0000256" key="8">
    <source>
        <dbReference type="SAM" id="SignalP"/>
    </source>
</evidence>
<dbReference type="InterPro" id="IPR001747">
    <property type="entry name" value="Vitellogenin_N"/>
</dbReference>
<dbReference type="InterPro" id="IPR011030">
    <property type="entry name" value="Lipovitellin_superhlx_dom"/>
</dbReference>
<dbReference type="EMBL" id="JXLN01001368">
    <property type="protein sequence ID" value="KPM02263.1"/>
    <property type="molecule type" value="Genomic_DNA"/>
</dbReference>
<evidence type="ECO:0000313" key="11">
    <source>
        <dbReference type="EMBL" id="KPM02263.1"/>
    </source>
</evidence>
<sequence>MKTFAGLLLSALIVSASANRWSIKLEPGKSYVYTYNGRITSGIAQMDSDAAVMEIKSDIVLQDEQNSHVAMQMTNVRVGKHNGPVAEKLFGHVVLDHQSQPEYEEQLSKPVRFFWEDGQIKNFEADQNEPEWSINIKKSVLSLFNVNLKPQQAMSERHSIVGSAKINGLHHDYYVQQQQQQTSQQQPSTYSIYEDGINGVCETLYQVVSASDSRFSSNTAKSTEMPHVLNITKTQNYENCLTRTSIENGNRDIRGHPVTCDQDKSTSTGGYYPTSDNEFILGGCGSGKNQANSDRIRSPVDLHHFVRYNISTDESSQQQSLRIDSIYSQGKTVYTTKGQQLVLIAEQNVTLTNVLPQTQTGPIRPSHNVMLHQDFSYRLPVSTETLLDIPYYYLFGRIDQQELVQLIPVLLDSVVADLETIETEPSKNTMEKIVQLANTVSVLETKHLEDAFNRMATAGRSQSATVHEKIVRKLFLDLLGYAGTTDSVLFVKKLYEQDQITTGEVKEILETIPLNLFAIDEKVVDAYLNLLLSDKVQNQRNLASSIGIGLGKLLNKVTVETTPTKTPVNGPVQTNIHGIMASMKKLSPWQQHIQKQTFEPKQIVQVLQVLREALKTSSTFHQKVSLIETIAHTGRPEALAILAPYVSDEVSQQELPGYPVDDEQTVSEERNFLRQITIYALTHLAPMNKAQVISLLLPVFQNKFEPYEIRIAAFTVMLTTGPTRATLERISSEMHQENNRQVRSFVVSALNTVSNFTAPTTSKLAENARYATGFAPRDDLGMQYSKMYGKSFYDHQKQHGFNFLTEWVASNVSQIPRSAYVAVRENEGLTQNVLLELGYNAKGMESLVRRVLEPNGVLSDAFEAFTRTTKDRRLLKRKAGSAQETLQALREKLDLKIRKEDEPKATVFLKLFEKTSYYSFDRHFVQQWIDSAEDTIKDLISQLVQGQDYHYIKLAMPKQMYKVVASQIGLPVVITERHPVILSIKLNQAKLELNDDRSETQSKSTATRPTVLPKGANFTVKITPMLYQTTYHSIFALSPVNNEAVGTQVEKTTRISVPFDTRIGFWYPTQTLSWSFTPKVPQEVYHFHTDAITFITEAKIASTPDRQWLPGSNRIKSQHVPFKYEQQYLTNQFGIGTRLQVTTENTHYNLPWYVSETTRKHGWVAGLLEFWDNHRMIPCTVHLNLETDEQTPVTGFETILSYKKFDLVQNGSENDDGQNTDDDVNGDGGDERHYENLFKNRQSMIWEQKNKFNNKWGQNWLKNIKTSSSWSKNVQREVRDVINTWANQWSNEVPVNTEADVVAHSLTLMVRSQSLEATDYLFDTLLVHTYDRNTYWARIRTDRESRTSYQQEGNHPNAWCFDSILAFPNGPSDFYYEPIGTQELKAVIKATLDFGNDCQTGTHVRFEGLMETGEEKVIVEGRDLESQSNELTNDWFYQQCNVDRTKGEPSSYACERAIVENSYFKQLTLDVEYENVAPEVVNWTRKLDLWTKLALYPYLDVNDVDVQNEPNKIRVVGQYSTRFADVPMVNVFLQTPEQNIVYQKVHTPFYRPVSTLLTTRQVYKNLFTGYQNDAHCTVMEDSVRTFDNVTVQLEQSPCEYLLAKDCYSTERFAAFVRQLDEQSKTKEVTLFVDGKEVTLSPPTTGTRAEVRVDGQVFELVQSQAQVMSNGNMRIYLRQTSSPNTPAIVVIEHGHHDVTVLYDGRNVQVKVGSRYQGKLCGICGDNNQEADNEFTGPDNCVYEQERDFVNSYALTGPHCQQTPIVKGTKVCPSTTTRNGKYSVPIYEPFSRLMDKWSAETRTNNLRQIARQAAQEEAARQQQMNLERIMARQHKIVQQQEQEQEQQKQEQKMEHYRLRTMAVQQTDKICFSVQPVMSCIEGISRPTRVQQQTLGFHCLPSQSISAKKLAEKSQYQVLEIFGKKQVDFMAPFQVPVSCQA</sequence>
<dbReference type="GO" id="GO:0045735">
    <property type="term" value="F:nutrient reservoir activity"/>
    <property type="evidence" value="ECO:0007669"/>
    <property type="project" value="UniProtKB-KW"/>
</dbReference>
<comment type="caution">
    <text evidence="11">The sequence shown here is derived from an EMBL/GenBank/DDBJ whole genome shotgun (WGS) entry which is preliminary data.</text>
</comment>
<evidence type="ECO:0000256" key="3">
    <source>
        <dbReference type="ARBA" id="ARBA00023157"/>
    </source>
</evidence>
<dbReference type="PANTHER" id="PTHR23345:SF15">
    <property type="entry name" value="VITELLOGENIN 1-RELATED"/>
    <property type="match status" value="1"/>
</dbReference>
<name>A0A131ZU26_SARSC</name>
<protein>
    <submittedName>
        <fullName evidence="11">Vitellogenin-like protein</fullName>
    </submittedName>
</protein>
<feature type="coiled-coil region" evidence="6">
    <location>
        <begin position="1828"/>
        <end position="1857"/>
    </location>
</feature>
<keyword evidence="1 8" id="KW-0732">Signal</keyword>
<dbReference type="SUPFAM" id="SSF56968">
    <property type="entry name" value="Lipovitellin-phosvitin complex, beta-sheet shell regions"/>
    <property type="match status" value="2"/>
</dbReference>
<keyword evidence="6" id="KW-0175">Coiled coil</keyword>
<dbReference type="Pfam" id="PF01347">
    <property type="entry name" value="Vitellogenin_N"/>
    <property type="match status" value="2"/>
</dbReference>
<feature type="region of interest" description="Disordered" evidence="7">
    <location>
        <begin position="1210"/>
        <end position="1232"/>
    </location>
</feature>
<dbReference type="GO" id="GO:0005319">
    <property type="term" value="F:lipid transporter activity"/>
    <property type="evidence" value="ECO:0007669"/>
    <property type="project" value="InterPro"/>
</dbReference>
<dbReference type="Pfam" id="PF09172">
    <property type="entry name" value="Vit_open_b-sht"/>
    <property type="match status" value="1"/>
</dbReference>
<dbReference type="Gene3D" id="2.30.230.10">
    <property type="entry name" value="Lipovitellin, beta-sheet shell regions, chain A"/>
    <property type="match status" value="1"/>
</dbReference>
<dbReference type="InterPro" id="IPR015255">
    <property type="entry name" value="Vitellinogen_open_b-sht"/>
</dbReference>
<evidence type="ECO:0000256" key="7">
    <source>
        <dbReference type="SAM" id="MobiDB-lite"/>
    </source>
</evidence>
<organism evidence="11 12">
    <name type="scientific">Sarcoptes scabiei</name>
    <name type="common">Itch mite</name>
    <name type="synonym">Acarus scabiei</name>
    <dbReference type="NCBI Taxonomy" id="52283"/>
    <lineage>
        <taxon>Eukaryota</taxon>
        <taxon>Metazoa</taxon>
        <taxon>Ecdysozoa</taxon>
        <taxon>Arthropoda</taxon>
        <taxon>Chelicerata</taxon>
        <taxon>Arachnida</taxon>
        <taxon>Acari</taxon>
        <taxon>Acariformes</taxon>
        <taxon>Sarcoptiformes</taxon>
        <taxon>Astigmata</taxon>
        <taxon>Psoroptidia</taxon>
        <taxon>Sarcoptoidea</taxon>
        <taxon>Sarcoptidae</taxon>
        <taxon>Sarcoptinae</taxon>
        <taxon>Sarcoptes</taxon>
    </lineage>
</organism>
<dbReference type="PROSITE" id="PS51233">
    <property type="entry name" value="VWFD"/>
    <property type="match status" value="1"/>
</dbReference>
<evidence type="ECO:0000256" key="1">
    <source>
        <dbReference type="ARBA" id="ARBA00022729"/>
    </source>
</evidence>
<evidence type="ECO:0000256" key="4">
    <source>
        <dbReference type="ARBA" id="ARBA00023180"/>
    </source>
</evidence>
<feature type="signal peptide" evidence="8">
    <location>
        <begin position="1"/>
        <end position="18"/>
    </location>
</feature>
<feature type="domain" description="Vitellogenin" evidence="9">
    <location>
        <begin position="25"/>
        <end position="819"/>
    </location>
</feature>
<dbReference type="SMART" id="SM01169">
    <property type="entry name" value="DUF1943"/>
    <property type="match status" value="1"/>
</dbReference>
<evidence type="ECO:0000256" key="6">
    <source>
        <dbReference type="SAM" id="Coils"/>
    </source>
</evidence>
<dbReference type="InterPro" id="IPR001846">
    <property type="entry name" value="VWF_type-D"/>
</dbReference>
<evidence type="ECO:0000256" key="2">
    <source>
        <dbReference type="ARBA" id="ARBA00022761"/>
    </source>
</evidence>
<feature type="chain" id="PRO_5010784335" evidence="8">
    <location>
        <begin position="19"/>
        <end position="1938"/>
    </location>
</feature>
<reference evidence="11 12" key="1">
    <citation type="journal article" date="2015" name="Parasit. Vectors">
        <title>Draft genome of the scabies mite.</title>
        <authorList>
            <person name="Rider S.D.Jr."/>
            <person name="Morgan M.S."/>
            <person name="Arlian L.G."/>
        </authorList>
    </citation>
    <scope>NUCLEOTIDE SEQUENCE [LARGE SCALE GENOMIC DNA]</scope>
    <source>
        <strain evidence="11">Arlian Lab</strain>
    </source>
</reference>